<sequence length="69" mass="7613">MDYDPVPLLMPRRQISRSQLPMTACIGIGAVLADSNSMMPLASPMETARLRPSRQQRIFASSVPRTLPS</sequence>
<geneLocation type="plasmid" evidence="2 3">
    <name>3</name>
</geneLocation>
<dbReference type="Proteomes" id="UP000185494">
    <property type="component" value="Plasmid 3"/>
</dbReference>
<gene>
    <name evidence="2" type="ORF">RGI145_24140</name>
</gene>
<accession>A0A1L7ANU9</accession>
<organism evidence="2 3">
    <name type="scientific">Roseomonas gilardii</name>
    <dbReference type="NCBI Taxonomy" id="257708"/>
    <lineage>
        <taxon>Bacteria</taxon>
        <taxon>Pseudomonadati</taxon>
        <taxon>Pseudomonadota</taxon>
        <taxon>Alphaproteobacteria</taxon>
        <taxon>Acetobacterales</taxon>
        <taxon>Roseomonadaceae</taxon>
        <taxon>Roseomonas</taxon>
    </lineage>
</organism>
<reference evidence="2 3" key="1">
    <citation type="submission" date="2016-05" db="EMBL/GenBank/DDBJ databases">
        <title>Complete Genome and Methylome Analysis of Psychrotrophic Bacterial Isolates from Antarctic Lake Untersee.</title>
        <authorList>
            <person name="Fomenkov A."/>
            <person name="Akimov V.N."/>
            <person name="Vasilyeva L.V."/>
            <person name="Andersen D."/>
            <person name="Vincze T."/>
            <person name="Roberts R.J."/>
        </authorList>
    </citation>
    <scope>NUCLEOTIDE SEQUENCE [LARGE SCALE GENOMIC DNA]</scope>
    <source>
        <strain evidence="2 3">U14-5</strain>
        <plasmid evidence="3">Plasmid 3</plasmid>
    </source>
</reference>
<protein>
    <submittedName>
        <fullName evidence="2">Uncharacterized protein</fullName>
    </submittedName>
</protein>
<dbReference type="EMBL" id="CP015587">
    <property type="protein sequence ID" value="APT60438.1"/>
    <property type="molecule type" value="Genomic_DNA"/>
</dbReference>
<evidence type="ECO:0000313" key="3">
    <source>
        <dbReference type="Proteomes" id="UP000185494"/>
    </source>
</evidence>
<feature type="region of interest" description="Disordered" evidence="1">
    <location>
        <begin position="48"/>
        <end position="69"/>
    </location>
</feature>
<evidence type="ECO:0000256" key="1">
    <source>
        <dbReference type="SAM" id="MobiDB-lite"/>
    </source>
</evidence>
<dbReference type="AlphaFoldDB" id="A0A1L7ANU9"/>
<name>A0A1L7ANU9_9PROT</name>
<dbReference type="KEGG" id="rgi:RGI145_24140"/>
<evidence type="ECO:0000313" key="2">
    <source>
        <dbReference type="EMBL" id="APT60438.1"/>
    </source>
</evidence>
<keyword evidence="2" id="KW-0614">Plasmid</keyword>
<proteinExistence type="predicted"/>